<dbReference type="NCBIfam" id="NF005095">
    <property type="entry name" value="PRK06523.1"/>
    <property type="match status" value="1"/>
</dbReference>
<keyword evidence="4" id="KW-1185">Reference proteome</keyword>
<dbReference type="InterPro" id="IPR020904">
    <property type="entry name" value="Sc_DH/Rdtase_CS"/>
</dbReference>
<dbReference type="GO" id="GO:0016616">
    <property type="term" value="F:oxidoreductase activity, acting on the CH-OH group of donors, NAD or NADP as acceptor"/>
    <property type="evidence" value="ECO:0007669"/>
    <property type="project" value="TreeGrafter"/>
</dbReference>
<dbReference type="PANTHER" id="PTHR42760">
    <property type="entry name" value="SHORT-CHAIN DEHYDROGENASES/REDUCTASES FAMILY MEMBER"/>
    <property type="match status" value="1"/>
</dbReference>
<sequence length="306" mass="31531">MRLAKVDHLRGVAAKVEVTSFYFSSNGGCGAPSCPHPGTERAMATPISETNDSLKGRRALVTGGTKGVGAAVARRLAQAGATVLVTARSRPDGVAASDIITADLATPEGAATVVDEALRRLDGVDILVDNLGGSEAPSGGYAALDEDDWARELNINLLAAVRLDRGLLPAMIKAGRGVIIHVSSIQRRMPLWNGTLAYAAAKAALTTYSKGLANEVAPHGVRVNTVAPGFVQTTAADHLVARIAETSGTTHEAALKQLMDSLGGIPLGRPNRPEEVAELVAFLASDRASAIVGAEHVIDGGTIPTV</sequence>
<keyword evidence="2" id="KW-0560">Oxidoreductase</keyword>
<dbReference type="Proteomes" id="UP000373149">
    <property type="component" value="Unassembled WGS sequence"/>
</dbReference>
<dbReference type="SUPFAM" id="SSF51735">
    <property type="entry name" value="NAD(P)-binding Rossmann-fold domains"/>
    <property type="match status" value="1"/>
</dbReference>
<dbReference type="PANTHER" id="PTHR42760:SF133">
    <property type="entry name" value="3-OXOACYL-[ACYL-CARRIER-PROTEIN] REDUCTASE"/>
    <property type="match status" value="1"/>
</dbReference>
<dbReference type="Gene3D" id="3.40.50.720">
    <property type="entry name" value="NAD(P)-binding Rossmann-like Domain"/>
    <property type="match status" value="1"/>
</dbReference>
<dbReference type="PROSITE" id="PS00061">
    <property type="entry name" value="ADH_SHORT"/>
    <property type="match status" value="1"/>
</dbReference>
<dbReference type="PRINTS" id="PR00081">
    <property type="entry name" value="GDHRDH"/>
</dbReference>
<dbReference type="InterPro" id="IPR002347">
    <property type="entry name" value="SDR_fam"/>
</dbReference>
<dbReference type="InterPro" id="IPR036291">
    <property type="entry name" value="NAD(P)-bd_dom_sf"/>
</dbReference>
<dbReference type="PRINTS" id="PR00080">
    <property type="entry name" value="SDRFAMILY"/>
</dbReference>
<reference evidence="3 4" key="1">
    <citation type="submission" date="2019-09" db="EMBL/GenBank/DDBJ databases">
        <authorList>
            <person name="Duangmal K."/>
            <person name="Teo W.F.A."/>
            <person name="Lipun K."/>
        </authorList>
    </citation>
    <scope>NUCLEOTIDE SEQUENCE [LARGE SCALE GENOMIC DNA]</scope>
    <source>
        <strain evidence="3 4">K1PN6</strain>
    </source>
</reference>
<dbReference type="EMBL" id="VMNX01000354">
    <property type="protein sequence ID" value="MPY55027.1"/>
    <property type="molecule type" value="Genomic_DNA"/>
</dbReference>
<evidence type="ECO:0000256" key="2">
    <source>
        <dbReference type="ARBA" id="ARBA00023002"/>
    </source>
</evidence>
<gene>
    <name evidence="3" type="ORF">FPZ41_43355</name>
</gene>
<evidence type="ECO:0000313" key="3">
    <source>
        <dbReference type="EMBL" id="MPY55027.1"/>
    </source>
</evidence>
<dbReference type="AlphaFoldDB" id="A0A5N8X6F9"/>
<organism evidence="3 4">
    <name type="scientific">Streptomyces acidicola</name>
    <dbReference type="NCBI Taxonomy" id="2596892"/>
    <lineage>
        <taxon>Bacteria</taxon>
        <taxon>Bacillati</taxon>
        <taxon>Actinomycetota</taxon>
        <taxon>Actinomycetes</taxon>
        <taxon>Kitasatosporales</taxon>
        <taxon>Streptomycetaceae</taxon>
        <taxon>Streptomyces</taxon>
    </lineage>
</organism>
<evidence type="ECO:0000313" key="4">
    <source>
        <dbReference type="Proteomes" id="UP000373149"/>
    </source>
</evidence>
<evidence type="ECO:0000256" key="1">
    <source>
        <dbReference type="ARBA" id="ARBA00006484"/>
    </source>
</evidence>
<comment type="caution">
    <text evidence="3">The sequence shown here is derived from an EMBL/GenBank/DDBJ whole genome shotgun (WGS) entry which is preliminary data.</text>
</comment>
<comment type="similarity">
    <text evidence="1">Belongs to the short-chain dehydrogenases/reductases (SDR) family.</text>
</comment>
<accession>A0A5N8X6F9</accession>
<proteinExistence type="inferred from homology"/>
<dbReference type="Pfam" id="PF13561">
    <property type="entry name" value="adh_short_C2"/>
    <property type="match status" value="1"/>
</dbReference>
<name>A0A5N8X6F9_9ACTN</name>
<protein>
    <submittedName>
        <fullName evidence="3">SDR family oxidoreductase</fullName>
    </submittedName>
</protein>
<dbReference type="FunFam" id="3.40.50.720:FF:000084">
    <property type="entry name" value="Short-chain dehydrogenase reductase"/>
    <property type="match status" value="1"/>
</dbReference>